<dbReference type="Proteomes" id="UP000430508">
    <property type="component" value="Chromosome"/>
</dbReference>
<feature type="transmembrane region" description="Helical" evidence="1">
    <location>
        <begin position="147"/>
        <end position="171"/>
    </location>
</feature>
<dbReference type="RefSeq" id="WP_019225514.1">
    <property type="nucleotide sequence ID" value="NZ_CP046996.1"/>
</dbReference>
<keyword evidence="3" id="KW-0378">Hydrolase</keyword>
<dbReference type="InterPro" id="IPR003675">
    <property type="entry name" value="Rce1/LyrA-like_dom"/>
</dbReference>
<evidence type="ECO:0000259" key="2">
    <source>
        <dbReference type="Pfam" id="PF02517"/>
    </source>
</evidence>
<gene>
    <name evidence="3" type="ORF">GQ588_07330</name>
</gene>
<evidence type="ECO:0000313" key="3">
    <source>
        <dbReference type="EMBL" id="QHA00452.1"/>
    </source>
</evidence>
<sequence>MEISKKMLGLNILLSQVILIVIALGLWVILKSLDREIVLAEMFKMDSLSKAIITLAVGSAVLIALQFFFLKYLPKESLFDEINLILMDKFSLKELFPIFFLGAFSEEFLFRGMIQPILGLWLTAVVFTLIHYRYWRQVFILVEVFLMGTFLGVTYAVSLTLWVPVLCHFIVNMTTAYWMKKGTFELI</sequence>
<keyword evidence="3" id="KW-0482">Metalloprotease</keyword>
<evidence type="ECO:0000256" key="1">
    <source>
        <dbReference type="SAM" id="Phobius"/>
    </source>
</evidence>
<keyword evidence="1" id="KW-1133">Transmembrane helix</keyword>
<accession>A0A857DIY2</accession>
<dbReference type="AlphaFoldDB" id="A0A857DIY2"/>
<feature type="transmembrane region" description="Helical" evidence="1">
    <location>
        <begin position="117"/>
        <end position="135"/>
    </location>
</feature>
<dbReference type="GO" id="GO:0006508">
    <property type="term" value="P:proteolysis"/>
    <property type="evidence" value="ECO:0007669"/>
    <property type="project" value="UniProtKB-KW"/>
</dbReference>
<feature type="transmembrane region" description="Helical" evidence="1">
    <location>
        <begin position="51"/>
        <end position="70"/>
    </location>
</feature>
<dbReference type="GO" id="GO:0004175">
    <property type="term" value="F:endopeptidase activity"/>
    <property type="evidence" value="ECO:0007669"/>
    <property type="project" value="UniProtKB-ARBA"/>
</dbReference>
<keyword evidence="1" id="KW-0812">Transmembrane</keyword>
<keyword evidence="1" id="KW-0472">Membrane</keyword>
<keyword evidence="3" id="KW-0645">Protease</keyword>
<dbReference type="Pfam" id="PF02517">
    <property type="entry name" value="Rce1-like"/>
    <property type="match status" value="1"/>
</dbReference>
<protein>
    <submittedName>
        <fullName evidence="3">CPBP family intramembrane metalloprotease</fullName>
    </submittedName>
</protein>
<proteinExistence type="predicted"/>
<reference evidence="3 4" key="1">
    <citation type="submission" date="2019-12" db="EMBL/GenBank/DDBJ databases">
        <title>Sequence classification of anaerobic respiratory reductive dehalogenases: First we see many, then we see few.</title>
        <authorList>
            <person name="Molenda O."/>
            <person name="Puentes Jacome L.A."/>
            <person name="Cao X."/>
            <person name="Nesbo C.L."/>
            <person name="Tang S."/>
            <person name="Morson N."/>
            <person name="Patron J."/>
            <person name="Lomheim L."/>
            <person name="Wishart D.S."/>
            <person name="Edwards E.A."/>
        </authorList>
    </citation>
    <scope>NUCLEOTIDE SEQUENCE [LARGE SCALE GENOMIC DNA]</scope>
    <source>
        <strain evidence="3 4">12DCA</strain>
    </source>
</reference>
<dbReference type="GO" id="GO:0080120">
    <property type="term" value="P:CAAX-box protein maturation"/>
    <property type="evidence" value="ECO:0007669"/>
    <property type="project" value="UniProtKB-ARBA"/>
</dbReference>
<organism evidence="3 4">
    <name type="scientific">Dehalobacter restrictus</name>
    <dbReference type="NCBI Taxonomy" id="55583"/>
    <lineage>
        <taxon>Bacteria</taxon>
        <taxon>Bacillati</taxon>
        <taxon>Bacillota</taxon>
        <taxon>Clostridia</taxon>
        <taxon>Eubacteriales</taxon>
        <taxon>Desulfitobacteriaceae</taxon>
        <taxon>Dehalobacter</taxon>
    </lineage>
</organism>
<evidence type="ECO:0000313" key="4">
    <source>
        <dbReference type="Proteomes" id="UP000430508"/>
    </source>
</evidence>
<name>A0A857DIY2_9FIRM</name>
<feature type="domain" description="CAAX prenyl protease 2/Lysostaphin resistance protein A-like" evidence="2">
    <location>
        <begin position="95"/>
        <end position="173"/>
    </location>
</feature>
<feature type="transmembrane region" description="Helical" evidence="1">
    <location>
        <begin position="12"/>
        <end position="30"/>
    </location>
</feature>
<dbReference type="EMBL" id="CP046996">
    <property type="protein sequence ID" value="QHA00452.1"/>
    <property type="molecule type" value="Genomic_DNA"/>
</dbReference>
<dbReference type="GO" id="GO:0008237">
    <property type="term" value="F:metallopeptidase activity"/>
    <property type="evidence" value="ECO:0007669"/>
    <property type="project" value="UniProtKB-KW"/>
</dbReference>